<feature type="transmembrane region" description="Helical" evidence="7">
    <location>
        <begin position="471"/>
        <end position="490"/>
    </location>
</feature>
<dbReference type="GO" id="GO:0007156">
    <property type="term" value="P:homophilic cell adhesion via plasma membrane adhesion molecules"/>
    <property type="evidence" value="ECO:0007669"/>
    <property type="project" value="InterPro"/>
</dbReference>
<accession>A0A1I8HJ75</accession>
<dbReference type="WBParaSite" id="maker-uti_cns_0006479-snap-gene-0.3-mRNA-1">
    <property type="protein sequence ID" value="maker-uti_cns_0006479-snap-gene-0.3-mRNA-1"/>
    <property type="gene ID" value="maker-uti_cns_0006479-snap-gene-0.3"/>
</dbReference>
<dbReference type="SUPFAM" id="SSF81321">
    <property type="entry name" value="Family A G protein-coupled receptor-like"/>
    <property type="match status" value="2"/>
</dbReference>
<feature type="compositionally biased region" description="Polar residues" evidence="6">
    <location>
        <begin position="773"/>
        <end position="786"/>
    </location>
</feature>
<evidence type="ECO:0000313" key="12">
    <source>
        <dbReference type="WBParaSite" id="maker-uti_cns_0006479-snap-gene-0.3-mRNA-1"/>
    </source>
</evidence>
<feature type="domain" description="Cadherin" evidence="9">
    <location>
        <begin position="2339"/>
        <end position="2450"/>
    </location>
</feature>
<evidence type="ECO:0000256" key="1">
    <source>
        <dbReference type="ARBA" id="ARBA00004370"/>
    </source>
</evidence>
<evidence type="ECO:0000256" key="6">
    <source>
        <dbReference type="SAM" id="MobiDB-lite"/>
    </source>
</evidence>
<evidence type="ECO:0000256" key="3">
    <source>
        <dbReference type="ARBA" id="ARBA00022989"/>
    </source>
</evidence>
<dbReference type="SMART" id="SM00112">
    <property type="entry name" value="CA"/>
    <property type="match status" value="3"/>
</dbReference>
<evidence type="ECO:0000256" key="2">
    <source>
        <dbReference type="ARBA" id="ARBA00022692"/>
    </source>
</evidence>
<keyword evidence="4 7" id="KW-0472">Membrane</keyword>
<evidence type="ECO:0000256" key="7">
    <source>
        <dbReference type="SAM" id="Phobius"/>
    </source>
</evidence>
<dbReference type="Gene3D" id="1.20.1070.10">
    <property type="entry name" value="Rhodopsin 7-helix transmembrane proteins"/>
    <property type="match status" value="2"/>
</dbReference>
<feature type="domain" description="Cadherin" evidence="9">
    <location>
        <begin position="2230"/>
        <end position="2330"/>
    </location>
</feature>
<feature type="transmembrane region" description="Helical" evidence="7">
    <location>
        <begin position="1843"/>
        <end position="1867"/>
    </location>
</feature>
<reference evidence="12" key="1">
    <citation type="submission" date="2016-11" db="UniProtKB">
        <authorList>
            <consortium name="WormBaseParasite"/>
        </authorList>
    </citation>
    <scope>IDENTIFICATION</scope>
</reference>
<dbReference type="InterPro" id="IPR003034">
    <property type="entry name" value="SAP_dom"/>
</dbReference>
<feature type="transmembrane region" description="Helical" evidence="7">
    <location>
        <begin position="442"/>
        <end position="459"/>
    </location>
</feature>
<feature type="domain" description="SAP" evidence="10">
    <location>
        <begin position="1128"/>
        <end position="1162"/>
    </location>
</feature>
<proteinExistence type="predicted"/>
<keyword evidence="11" id="KW-1185">Reference proteome</keyword>
<dbReference type="InterPro" id="IPR036361">
    <property type="entry name" value="SAP_dom_sf"/>
</dbReference>
<feature type="region of interest" description="Disordered" evidence="6">
    <location>
        <begin position="739"/>
        <end position="793"/>
    </location>
</feature>
<feature type="region of interest" description="Disordered" evidence="6">
    <location>
        <begin position="1169"/>
        <end position="1196"/>
    </location>
</feature>
<dbReference type="PROSITE" id="PS50262">
    <property type="entry name" value="G_PROTEIN_RECEP_F1_2"/>
    <property type="match status" value="2"/>
</dbReference>
<feature type="domain" description="Cadherin" evidence="9">
    <location>
        <begin position="1996"/>
        <end position="2106"/>
    </location>
</feature>
<feature type="transmembrane region" description="Helical" evidence="7">
    <location>
        <begin position="1716"/>
        <end position="1737"/>
    </location>
</feature>
<feature type="domain" description="Cadherin" evidence="9">
    <location>
        <begin position="2108"/>
        <end position="2224"/>
    </location>
</feature>
<feature type="region of interest" description="Disordered" evidence="6">
    <location>
        <begin position="969"/>
        <end position="994"/>
    </location>
</feature>
<dbReference type="PROSITE" id="PS50268">
    <property type="entry name" value="CADHERIN_2"/>
    <property type="match status" value="4"/>
</dbReference>
<organism evidence="11 12">
    <name type="scientific">Macrostomum lignano</name>
    <dbReference type="NCBI Taxonomy" id="282301"/>
    <lineage>
        <taxon>Eukaryota</taxon>
        <taxon>Metazoa</taxon>
        <taxon>Spiralia</taxon>
        <taxon>Lophotrochozoa</taxon>
        <taxon>Platyhelminthes</taxon>
        <taxon>Rhabditophora</taxon>
        <taxon>Macrostomorpha</taxon>
        <taxon>Macrostomida</taxon>
        <taxon>Macrostomidae</taxon>
        <taxon>Macrostomum</taxon>
    </lineage>
</organism>
<dbReference type="InterPro" id="IPR002126">
    <property type="entry name" value="Cadherin-like_dom"/>
</dbReference>
<feature type="transmembrane region" description="Helical" evidence="7">
    <location>
        <begin position="623"/>
        <end position="646"/>
    </location>
</feature>
<feature type="transmembrane region" description="Helical" evidence="7">
    <location>
        <begin position="1657"/>
        <end position="1680"/>
    </location>
</feature>
<evidence type="ECO:0000259" key="9">
    <source>
        <dbReference type="PROSITE" id="PS50268"/>
    </source>
</evidence>
<evidence type="ECO:0000256" key="4">
    <source>
        <dbReference type="ARBA" id="ARBA00023136"/>
    </source>
</evidence>
<dbReference type="InterPro" id="IPR015919">
    <property type="entry name" value="Cadherin-like_sf"/>
</dbReference>
<dbReference type="PROSITE" id="PS50800">
    <property type="entry name" value="SAP"/>
    <property type="match status" value="1"/>
</dbReference>
<dbReference type="SUPFAM" id="SSF49313">
    <property type="entry name" value="Cadherin-like"/>
    <property type="match status" value="3"/>
</dbReference>
<evidence type="ECO:0000313" key="11">
    <source>
        <dbReference type="Proteomes" id="UP000095280"/>
    </source>
</evidence>
<dbReference type="Pfam" id="PF02037">
    <property type="entry name" value="SAP"/>
    <property type="match status" value="1"/>
</dbReference>
<feature type="region of interest" description="Disordered" evidence="6">
    <location>
        <begin position="807"/>
        <end position="866"/>
    </location>
</feature>
<name>A0A1I8HJ75_9PLAT</name>
<evidence type="ECO:0000259" key="8">
    <source>
        <dbReference type="PROSITE" id="PS50262"/>
    </source>
</evidence>
<dbReference type="Gene3D" id="2.60.40.60">
    <property type="entry name" value="Cadherins"/>
    <property type="match status" value="3"/>
</dbReference>
<feature type="compositionally biased region" description="Basic and acidic residues" evidence="6">
    <location>
        <begin position="835"/>
        <end position="853"/>
    </location>
</feature>
<dbReference type="CDD" id="cd11304">
    <property type="entry name" value="Cadherin_repeat"/>
    <property type="match status" value="3"/>
</dbReference>
<feature type="transmembrane region" description="Helical" evidence="7">
    <location>
        <begin position="1619"/>
        <end position="1645"/>
    </location>
</feature>
<feature type="transmembrane region" description="Helical" evidence="7">
    <location>
        <begin position="1794"/>
        <end position="1822"/>
    </location>
</feature>
<protein>
    <submittedName>
        <fullName evidence="12">G_PROTEIN_RECEP_F1_2 domain-containing protein</fullName>
    </submittedName>
</protein>
<dbReference type="Pfam" id="PF00028">
    <property type="entry name" value="Cadherin"/>
    <property type="match status" value="1"/>
</dbReference>
<dbReference type="PANTHER" id="PTHR24026:SF126">
    <property type="entry name" value="PROTOCADHERIN FAT 4"/>
    <property type="match status" value="1"/>
</dbReference>
<feature type="domain" description="G-protein coupled receptors family 1 profile" evidence="8">
    <location>
        <begin position="1638"/>
        <end position="1853"/>
    </location>
</feature>
<feature type="domain" description="G-protein coupled receptors family 1 profile" evidence="8">
    <location>
        <begin position="604"/>
        <end position="724"/>
    </location>
</feature>
<dbReference type="PANTHER" id="PTHR24026">
    <property type="entry name" value="FAT ATYPICAL CADHERIN-RELATED"/>
    <property type="match status" value="1"/>
</dbReference>
<dbReference type="Proteomes" id="UP000095280">
    <property type="component" value="Unplaced"/>
</dbReference>
<feature type="transmembrane region" description="Helical" evidence="7">
    <location>
        <begin position="1749"/>
        <end position="1774"/>
    </location>
</feature>
<sequence>GVADGTTGRLTDQAGAVIQSCIGQSLVADLENVSIQVSALYSWTVSITVCNNAALRRSGKPAATPQILADARNQTAECNTEALGVEATYCVKTVSSCLNPLINDALRQGYRGRYANKTAAFYRLQEKPTELGILPHQQDPVGGLANDDGRDADVVNSPQHGGRSHNVKRIEAVREVSQNGAAVALASPLVAHRPVAEPRYSVMVIQDAAADVPAAAIGQSDCVALVTDNCLWLGDAAAELSAPRPADADAAPDSQRCVLQRLVPLAHPAVALGLLLSLHDAAPQLLVDSMTTVKVNDGSWTQSNSTVASTSPATLMLEPLYDTRCLPDGRRGTFRAEKLPAGLHVDDGDLGSCVHQQRNAEPVDPDAGSLVLAFLVRAEGEDALLSGALRSCRRQRLEPSSETNTVPWCCSCAHSRTERGSLSVRWPGLPQCEQQGSCDGHAAWPLMPIGALLALIFLMPSSAAFLPVKYISLWTAFSTWAVILIAPSRLVQDEGVVKALELTVAGGMAQVCHECVHAFAAPLYALPEVMPLGIHADIHSHCSHTFTTVTPSAVNYMFSDSIDYIVSDCQSGDPNRTATCTFNTVLGAITGLILPVFVVSGLVFNALIVHINLVKQSWTRQNVYISIIAVTDSCNIIVNGFMWMFLAKGLPWLTNGSVGYVHLNDGDVQCRFAKYFEHLCHLTSTAVFLLMVTDRTLSLYFPFKFQSISGKAAMKAGLLVILAACKRLMEYSFTSNTSEAAGAPTEVGTAAQPDIRNTGTSGASQSAAAAAQDNTGVAGQQDSRPQISKKKARSIARYKEFLQRKVEERRNAKAAPPATSEEGAGNSANPAEEPTSDKGVDPARRSTAVERSKAGGAGQTTKPKRTYAAMAKRQPALVIQGQETPLTAEQHRQLQGKIRSEECPFCLSGVENAEHFICECPAFTQDRLTNLGPNPDLSDVFRPENLCQLVRYLRATGRATIHLLDSPEGTALRTPAPPELPARHRSTSCPWSPKASKMGGNASSLFPDARSPLQLSQVREITANRKRLGSAKESDDGLVNTVICLALSVCLLLSASLTFFAQTSEYVLTLLFGGIDYNRATVLWGVHDIGISTIIIGQSTNWILLVWKNAKIGNGKVLKAAAVMSASPKRLNVRQLKAELRYRGLPTTGRKEQLAKRLSTALGLEQADEEFNNSEMTSSAPDAEDGSAGNCPPGAESDRLAALRQEVELLELQILEGRPLDGSALASIIIRKQEPKLSSISAGQWIAASSIILQKLIKEELPAAAESSDGLLTDVLGYLKYNRKRLSSRGTYLTHYSLIGSFDFSTSLLKPLSLSLSINDLFASSSFRLTHRQKSSRPSSSGIARNTPSHRWSSRRDAQQLLLLLLLLLLLIRLLWQLQVNLVGSHCTRAAVDVHFPIKKLNIWCDMDNYDVEDTEDVDDLIKACEEAERQAALEEQLSSWSRTVTKTPGQPISSSRIKRELFGDDGDDFQPRLSSPRTPPVAKRAREQQLALPSSPLNVVRSQKPTLEHQPRIWTPSTKNSATNWTPPMMSSPARSSFFLFLLPCHLDVIWHVFRASRAYCMYEYSVGSTRPLSRLSVVMSNASSAVNYIFVDSVDYIVSDCQSGDPNRTATCTVNTVLGAITGLVLPVFIVSGLVFNALIVYINLVKQPWTRQNVYISIIAVTDSCNIIVNGFMWMFLAKGLPWLTNGSVGYVHLNDGDVQCRFAKYFEHLCHLTSTAVFLLMVTDRTLSLYFPFKFQSISGKAAMKAGLLVILACMVVTLPIAFIFHWIIYESYIVCYYSMLEMLPWQHTVLYYYSALLYYPPALLLTVIFIENCFLIHKVREITANRKRLGSAKESDDGLVNTVICLALSACLLLSASLTFFARTSEYVLSLLFGEYDSEIGTVLWGIHDIGISMIIIGQSTNWILLVWKNARFRRLLLETRHANFAKLSVRNVVSTCEETGSTHTLRKGGVKALLTSKRDHEENSYNQFSLASGSVCTCKLSAALSWSSPATNPAFISVQESRAVGTVVYTMTAADVPFGDKVICSLAGSSTACTDAFDLASHSSATSDCQLTVRSAIDYDAGVTSITCTPVVSLDSGTATPITLDLRISIRNIWDVAPAFTGSPPYTCNVDEEQSAGTALSGCSPAFTDVETGYGDVITCSLTGAYARFFTVDKSSCRISTATKFDREFSAPTGIYPTPVMTDLQLKIIDNGGLSATASVTVTINDINDWAPSCSPSLRSVSIDESFTGTILSGLACTDKDAGNNALLVYSIVSGNTTVFSIDSATGQLKNAIALDYDLPAGVSPNQRLLIRIRDSATPASDQLSSTVTVTVTVTPLNDNAPKWSTFVPPYTDATTSIATINETASLGTNVFLAQATDADVLTYSMASATAAGGTTNLAAAFAVDAATGQLSVAAVGLVDRESGHAYVDFVVGCSDAGRPTASSAPARSVRVAVADINEFAPAFTPASGVYSAALDERATTAAGVTVKEVTAKDN</sequence>
<dbReference type="PRINTS" id="PR00205">
    <property type="entry name" value="CADHERIN"/>
</dbReference>
<keyword evidence="5" id="KW-0106">Calcium</keyword>
<keyword evidence="2 7" id="KW-0812">Transmembrane</keyword>
<dbReference type="GO" id="GO:0005886">
    <property type="term" value="C:plasma membrane"/>
    <property type="evidence" value="ECO:0007669"/>
    <property type="project" value="UniProtKB-SubCell"/>
</dbReference>
<evidence type="ECO:0000259" key="10">
    <source>
        <dbReference type="PROSITE" id="PS50800"/>
    </source>
</evidence>
<comment type="subcellular location">
    <subcellularLocation>
        <location evidence="1">Membrane</location>
    </subcellularLocation>
</comment>
<dbReference type="Gene3D" id="1.10.720.30">
    <property type="entry name" value="SAP domain"/>
    <property type="match status" value="1"/>
</dbReference>
<keyword evidence="3 7" id="KW-1133">Transmembrane helix</keyword>
<dbReference type="GO" id="GO:0005509">
    <property type="term" value="F:calcium ion binding"/>
    <property type="evidence" value="ECO:0007669"/>
    <property type="project" value="UniProtKB-UniRule"/>
</dbReference>
<feature type="compositionally biased region" description="Low complexity" evidence="6">
    <location>
        <begin position="758"/>
        <end position="772"/>
    </location>
</feature>
<dbReference type="SMART" id="SM00513">
    <property type="entry name" value="SAP"/>
    <property type="match status" value="1"/>
</dbReference>
<evidence type="ECO:0000256" key="5">
    <source>
        <dbReference type="PROSITE-ProRule" id="PRU00043"/>
    </source>
</evidence>
<dbReference type="InterPro" id="IPR017452">
    <property type="entry name" value="GPCR_Rhodpsn_7TM"/>
</dbReference>
<feature type="transmembrane region" description="Helical" evidence="7">
    <location>
        <begin position="585"/>
        <end position="611"/>
    </location>
</feature>
<dbReference type="SUPFAM" id="SSF68906">
    <property type="entry name" value="SAP domain"/>
    <property type="match status" value="1"/>
</dbReference>